<reference evidence="2" key="1">
    <citation type="submission" date="2013-07" db="EMBL/GenBank/DDBJ databases">
        <authorList>
            <person name="Geib S."/>
        </authorList>
    </citation>
    <scope>NUCLEOTIDE SEQUENCE</scope>
</reference>
<feature type="transmembrane region" description="Helical" evidence="1">
    <location>
        <begin position="181"/>
        <end position="204"/>
    </location>
</feature>
<name>W8BIN4_CERCA</name>
<reference evidence="2" key="2">
    <citation type="journal article" date="2014" name="BMC Genomics">
        <title>A genomic perspective to assessing quality of mass-reared SIT flies used in Mediterranean fruit fly (Ceratitis capitata) eradication in California.</title>
        <authorList>
            <person name="Calla B."/>
            <person name="Hall B."/>
            <person name="Hou S."/>
            <person name="Geib S.M."/>
        </authorList>
    </citation>
    <scope>NUCLEOTIDE SEQUENCE</scope>
</reference>
<keyword evidence="1" id="KW-1133">Transmembrane helix</keyword>
<evidence type="ECO:0000256" key="1">
    <source>
        <dbReference type="SAM" id="Phobius"/>
    </source>
</evidence>
<dbReference type="OrthoDB" id="6516235at2759"/>
<dbReference type="AlphaFoldDB" id="W8BIN4"/>
<sequence length="617" mass="73170">MKILKVMRLYIICYLELTYFALLLKPVKNAVTGNITNVAYQCRLWPTNVSYDIKSNTIITTTTTGITHNVCITLYITHNYRRIFNCDQRNIEIYKSNGDNNNTFNELLKDNKNSKNCINYERSWDRYLEQKTPTTYISVTKIQLQNIRRYYKNIFEITLCMLFAIVMDTIPITIYNVRKRILFYWGKFQIFYSVLPWTFAIILYQRRHILCSRHYSAVNCLYDIVKFVTTILKQMAGQSSQKQQYSIRKQLTIFAAITGRIFSFSIEGTPNPITDVAMPDNAECAYSKNGICLFLSDPSTVLATSILVQSCQRSCQHFLLLRFFIDLANRKLYLLMSKERRLFRKHLILPALILHELNFVDVRSESKYSFGITGVVEIATGNILAHQKFQKAVITQLRSNQPNTFFENNYNIYVETFENNTCTFKITKLQNEHEHRAEVILNYKLDINVRIYETLLLKFFLEMQHKYITYFLVQQLSKHRQRRTNLMSVKSKSHFVISRKLKKHVKALSRIYLLTRSSNIALSVLKRPNIIGESIDWKYYLHTFIKLEFCGCSWCLYFYRYCTALLGRNLRVCTYFCCRQWCWRQKAHNLSHCIFCYSYFRCFCCFYCCYCCCCCCR</sequence>
<keyword evidence="1" id="KW-0812">Transmembrane</keyword>
<accession>W8BIN4</accession>
<keyword evidence="1" id="KW-0472">Membrane</keyword>
<evidence type="ECO:0000313" key="2">
    <source>
        <dbReference type="EMBL" id="JAB93131.1"/>
    </source>
</evidence>
<proteinExistence type="evidence at transcript level"/>
<dbReference type="EMBL" id="GAMC01013426">
    <property type="protein sequence ID" value="JAB93129.1"/>
    <property type="molecule type" value="mRNA"/>
</dbReference>
<protein>
    <submittedName>
        <fullName evidence="2">Uncharacterized protein</fullName>
    </submittedName>
</protein>
<organism evidence="2">
    <name type="scientific">Ceratitis capitata</name>
    <name type="common">Mediterranean fruit fly</name>
    <name type="synonym">Tephritis capitata</name>
    <dbReference type="NCBI Taxonomy" id="7213"/>
    <lineage>
        <taxon>Eukaryota</taxon>
        <taxon>Metazoa</taxon>
        <taxon>Ecdysozoa</taxon>
        <taxon>Arthropoda</taxon>
        <taxon>Hexapoda</taxon>
        <taxon>Insecta</taxon>
        <taxon>Pterygota</taxon>
        <taxon>Neoptera</taxon>
        <taxon>Endopterygota</taxon>
        <taxon>Diptera</taxon>
        <taxon>Brachycera</taxon>
        <taxon>Muscomorpha</taxon>
        <taxon>Tephritoidea</taxon>
        <taxon>Tephritidae</taxon>
        <taxon>Ceratitis</taxon>
        <taxon>Ceratitis</taxon>
    </lineage>
</organism>
<feature type="transmembrane region" description="Helical" evidence="1">
    <location>
        <begin position="154"/>
        <end position="175"/>
    </location>
</feature>
<dbReference type="EMBL" id="GAMC01013424">
    <property type="protein sequence ID" value="JAB93131.1"/>
    <property type="molecule type" value="mRNA"/>
</dbReference>